<dbReference type="InParanoid" id="E3ME08"/>
<dbReference type="HOGENOM" id="CLU_937642_0_0_1"/>
<dbReference type="RefSeq" id="XP_003105655.2">
    <property type="nucleotide sequence ID" value="XM_003105607.2"/>
</dbReference>
<dbReference type="FunCoup" id="E3ME08">
    <property type="interactions" value="546"/>
</dbReference>
<dbReference type="KEGG" id="crq:GCK72_025742"/>
<accession>E3ME08</accession>
<proteinExistence type="predicted"/>
<reference evidence="3" key="1">
    <citation type="submission" date="2007-07" db="EMBL/GenBank/DDBJ databases">
        <title>PCAP assembly of the Caenorhabditis remanei genome.</title>
        <authorList>
            <consortium name="The Caenorhabditis remanei Sequencing Consortium"/>
            <person name="Wilson R.K."/>
        </authorList>
    </citation>
    <scope>NUCLEOTIDE SEQUENCE [LARGE SCALE GENOMIC DNA]</scope>
    <source>
        <strain evidence="3">PB4641</strain>
    </source>
</reference>
<keyword evidence="4" id="KW-1185">Reference proteome</keyword>
<organism evidence="4">
    <name type="scientific">Caenorhabditis remanei</name>
    <name type="common">Caenorhabditis vulgaris</name>
    <dbReference type="NCBI Taxonomy" id="31234"/>
    <lineage>
        <taxon>Eukaryota</taxon>
        <taxon>Metazoa</taxon>
        <taxon>Ecdysozoa</taxon>
        <taxon>Nematoda</taxon>
        <taxon>Chromadorea</taxon>
        <taxon>Rhabditida</taxon>
        <taxon>Rhabditina</taxon>
        <taxon>Rhabditomorpha</taxon>
        <taxon>Rhabditoidea</taxon>
        <taxon>Rhabditidae</taxon>
        <taxon>Peloderinae</taxon>
        <taxon>Caenorhabditis</taxon>
    </lineage>
</organism>
<dbReference type="Proteomes" id="UP000008281">
    <property type="component" value="Unassembled WGS sequence"/>
</dbReference>
<evidence type="ECO:0000256" key="1">
    <source>
        <dbReference type="SAM" id="MobiDB-lite"/>
    </source>
</evidence>
<evidence type="ECO:0000256" key="2">
    <source>
        <dbReference type="SAM" id="SignalP"/>
    </source>
</evidence>
<dbReference type="GeneID" id="9817009"/>
<evidence type="ECO:0000313" key="4">
    <source>
        <dbReference type="Proteomes" id="UP000008281"/>
    </source>
</evidence>
<feature type="signal peptide" evidence="2">
    <location>
        <begin position="1"/>
        <end position="20"/>
    </location>
</feature>
<gene>
    <name evidence="3" type="ORF">CRE_22303</name>
</gene>
<feature type="region of interest" description="Disordered" evidence="1">
    <location>
        <begin position="31"/>
        <end position="79"/>
    </location>
</feature>
<feature type="compositionally biased region" description="Polar residues" evidence="1">
    <location>
        <begin position="42"/>
        <end position="55"/>
    </location>
</feature>
<dbReference type="AlphaFoldDB" id="E3ME08"/>
<evidence type="ECO:0000313" key="3">
    <source>
        <dbReference type="EMBL" id="EFO99573.1"/>
    </source>
</evidence>
<evidence type="ECO:0008006" key="5">
    <source>
        <dbReference type="Google" id="ProtNLM"/>
    </source>
</evidence>
<sequence length="297" mass="33294">MGLHTKILLLFAVVVGLGFANNTTDDASVKFSNTTKDDVGNPATSNISSDSQNEISDAVNDPRAVSNTPAPSIADPQTAVSVDSVPQTSELEGICSNDQICFSHPKGCNLEDCDVILSLGNVSFIYVDNFNFLEMVHIYCSENGVQDERVILIIQSTPHALVVNEPYGITYITTAKFTMNLTVINEEKGQYLYTSPGLLFKTGENITYAIRYHEAGMNDASIRREQLFFVKESTKPKEFREHAATLPYEIRLNYNRTEKNQQKKIDQVEVVNLRAKKESPIKTVDFYSVWRNRMIFI</sequence>
<dbReference type="CTD" id="9817009"/>
<protein>
    <recommendedName>
        <fullName evidence="5">Phlebovirus glycoprotein G2 fusion domain-containing protein</fullName>
    </recommendedName>
</protein>
<dbReference type="OrthoDB" id="10563946at2759"/>
<feature type="chain" id="PRO_5003176697" description="Phlebovirus glycoprotein G2 fusion domain-containing protein" evidence="2">
    <location>
        <begin position="21"/>
        <end position="297"/>
    </location>
</feature>
<dbReference type="EMBL" id="DS268438">
    <property type="protein sequence ID" value="EFO99573.1"/>
    <property type="molecule type" value="Genomic_DNA"/>
</dbReference>
<keyword evidence="2" id="KW-0732">Signal</keyword>
<name>E3ME08_CAERE</name>
<dbReference type="eggNOG" id="ENOG502TIZW">
    <property type="taxonomic scope" value="Eukaryota"/>
</dbReference>